<dbReference type="Proteomes" id="UP000490800">
    <property type="component" value="Unassembled WGS sequence"/>
</dbReference>
<organism evidence="2 3">
    <name type="scientific">Paenibacillus lutrae</name>
    <dbReference type="NCBI Taxonomy" id="2078573"/>
    <lineage>
        <taxon>Bacteria</taxon>
        <taxon>Bacillati</taxon>
        <taxon>Bacillota</taxon>
        <taxon>Bacilli</taxon>
        <taxon>Bacillales</taxon>
        <taxon>Paenibacillaceae</taxon>
        <taxon>Paenibacillus</taxon>
    </lineage>
</organism>
<feature type="compositionally biased region" description="Low complexity" evidence="1">
    <location>
        <begin position="68"/>
        <end position="77"/>
    </location>
</feature>
<name>A0A7X3FGV1_9BACL</name>
<reference evidence="2 3" key="1">
    <citation type="journal article" date="2019" name="Microorganisms">
        <title>Paenibacillus lutrae sp. nov., A Chitinolytic Species Isolated from A River Otter in Castril Natural Park, Granada, Spain.</title>
        <authorList>
            <person name="Rodriguez M."/>
            <person name="Reina J.C."/>
            <person name="Bejar V."/>
            <person name="Llamas I."/>
        </authorList>
    </citation>
    <scope>NUCLEOTIDE SEQUENCE [LARGE SCALE GENOMIC DNA]</scope>
    <source>
        <strain evidence="2 3">N10</strain>
    </source>
</reference>
<sequence length="106" mass="11954">MDMKAIDLQFAIHKNDEAGIRQQMLNHKPEMDQALLGAEAEKKAERSRRSSERISDTDEVHVRKEGHPNNGSGHNGNKSAKERQVEEAQPVKAVHPYKGSHIDYSL</sequence>
<evidence type="ECO:0000313" key="2">
    <source>
        <dbReference type="EMBL" id="MVO99131.1"/>
    </source>
</evidence>
<feature type="compositionally biased region" description="Basic and acidic residues" evidence="1">
    <location>
        <begin position="39"/>
        <end position="67"/>
    </location>
</feature>
<evidence type="ECO:0000313" key="3">
    <source>
        <dbReference type="Proteomes" id="UP000490800"/>
    </source>
</evidence>
<accession>A0A7X3FGV1</accession>
<evidence type="ECO:0008006" key="4">
    <source>
        <dbReference type="Google" id="ProtNLM"/>
    </source>
</evidence>
<keyword evidence="3" id="KW-1185">Reference proteome</keyword>
<feature type="region of interest" description="Disordered" evidence="1">
    <location>
        <begin position="39"/>
        <end position="106"/>
    </location>
</feature>
<dbReference type="RefSeq" id="WP_157333974.1">
    <property type="nucleotide sequence ID" value="NZ_RHLK01000003.1"/>
</dbReference>
<proteinExistence type="predicted"/>
<evidence type="ECO:0000256" key="1">
    <source>
        <dbReference type="SAM" id="MobiDB-lite"/>
    </source>
</evidence>
<protein>
    <recommendedName>
        <fullName evidence="4">RNA polymerase subunit sigma</fullName>
    </recommendedName>
</protein>
<gene>
    <name evidence="2" type="ORF">EDM21_06270</name>
</gene>
<comment type="caution">
    <text evidence="2">The sequence shown here is derived from an EMBL/GenBank/DDBJ whole genome shotgun (WGS) entry which is preliminary data.</text>
</comment>
<dbReference type="AlphaFoldDB" id="A0A7X3FGV1"/>
<dbReference type="OrthoDB" id="2476294at2"/>
<dbReference type="EMBL" id="RHLK01000003">
    <property type="protein sequence ID" value="MVO99131.1"/>
    <property type="molecule type" value="Genomic_DNA"/>
</dbReference>